<proteinExistence type="predicted"/>
<evidence type="ECO:0000313" key="6">
    <source>
        <dbReference type="EMBL" id="KPC54076.1"/>
    </source>
</evidence>
<gene>
    <name evidence="6" type="ORF">WG78_05485</name>
</gene>
<dbReference type="STRING" id="857265.WG78_05485"/>
<dbReference type="PANTHER" id="PTHR10434">
    <property type="entry name" value="1-ACYL-SN-GLYCEROL-3-PHOSPHATE ACYLTRANSFERASE"/>
    <property type="match status" value="1"/>
</dbReference>
<comment type="pathway">
    <text evidence="1">Lipid metabolism.</text>
</comment>
<keyword evidence="2 6" id="KW-0808">Transferase</keyword>
<dbReference type="EMBL" id="LAQT01000003">
    <property type="protein sequence ID" value="KPC54076.1"/>
    <property type="molecule type" value="Genomic_DNA"/>
</dbReference>
<sequence length="260" mass="28525">MAWNATAVRVGRAALFALGFMLFGLGGALMQLVLVPLVFVLWRPPQRAQVGKRIVHRAMAAQVWLMQATGAMTLTVHGREKLQRKGLLILPNHPSLIDVVILMGLIEQPDCVVKAAMWRNPFTAGVVRMAGYISNAVGPDLVPTGLESIGRGNNLIIFPAGTRDEPGQPQHFQRGAANIAVRGLAAITPVIITVSEPTLTKRSKWYRPPSHKPHFCVHVLDDIELAPLLAGHGEAPLQARWLTTWLEQFFSEEIARHDPS</sequence>
<evidence type="ECO:0000256" key="1">
    <source>
        <dbReference type="ARBA" id="ARBA00005189"/>
    </source>
</evidence>
<keyword evidence="3 6" id="KW-0012">Acyltransferase</keyword>
<reference evidence="6 7" key="1">
    <citation type="submission" date="2015-07" db="EMBL/GenBank/DDBJ databases">
        <title>Draft genome sequence of the Amantichitinum ursilacus IGB-41, a new chitin-degrading bacterium.</title>
        <authorList>
            <person name="Kirstahler P."/>
            <person name="Guenther M."/>
            <person name="Grumaz C."/>
            <person name="Rupp S."/>
            <person name="Zibek S."/>
            <person name="Sohn K."/>
        </authorList>
    </citation>
    <scope>NUCLEOTIDE SEQUENCE [LARGE SCALE GENOMIC DNA]</scope>
    <source>
        <strain evidence="6 7">IGB-41</strain>
    </source>
</reference>
<dbReference type="PATRIC" id="fig|857265.3.peg.1123"/>
<dbReference type="CDD" id="cd07989">
    <property type="entry name" value="LPLAT_AGPAT-like"/>
    <property type="match status" value="1"/>
</dbReference>
<accession>A0A0N1JTD6</accession>
<keyword evidence="4" id="KW-0812">Transmembrane</keyword>
<evidence type="ECO:0000256" key="4">
    <source>
        <dbReference type="SAM" id="Phobius"/>
    </source>
</evidence>
<dbReference type="OrthoDB" id="9812274at2"/>
<dbReference type="PANTHER" id="PTHR10434:SF66">
    <property type="entry name" value="PHOSPHOLIPID_GLYCEROL ACYLTRANSFERASE DOMAIN-CONTAINING PROTEIN"/>
    <property type="match status" value="1"/>
</dbReference>
<dbReference type="SUPFAM" id="SSF69593">
    <property type="entry name" value="Glycerol-3-phosphate (1)-acyltransferase"/>
    <property type="match status" value="1"/>
</dbReference>
<dbReference type="RefSeq" id="WP_053936784.1">
    <property type="nucleotide sequence ID" value="NZ_LAQT01000003.1"/>
</dbReference>
<keyword evidence="7" id="KW-1185">Reference proteome</keyword>
<evidence type="ECO:0000256" key="3">
    <source>
        <dbReference type="ARBA" id="ARBA00023315"/>
    </source>
</evidence>
<dbReference type="SMART" id="SM00563">
    <property type="entry name" value="PlsC"/>
    <property type="match status" value="1"/>
</dbReference>
<evidence type="ECO:0000256" key="2">
    <source>
        <dbReference type="ARBA" id="ARBA00022679"/>
    </source>
</evidence>
<evidence type="ECO:0000259" key="5">
    <source>
        <dbReference type="SMART" id="SM00563"/>
    </source>
</evidence>
<keyword evidence="4" id="KW-0472">Membrane</keyword>
<feature type="transmembrane region" description="Helical" evidence="4">
    <location>
        <begin position="13"/>
        <end position="42"/>
    </location>
</feature>
<dbReference type="AlphaFoldDB" id="A0A0N1JTD6"/>
<protein>
    <submittedName>
        <fullName evidence="6">2-acyl-glycerophospho-ethanolamine acyltransferase</fullName>
    </submittedName>
</protein>
<dbReference type="InterPro" id="IPR002123">
    <property type="entry name" value="Plipid/glycerol_acylTrfase"/>
</dbReference>
<dbReference type="GO" id="GO:0003841">
    <property type="term" value="F:1-acylglycerol-3-phosphate O-acyltransferase activity"/>
    <property type="evidence" value="ECO:0007669"/>
    <property type="project" value="TreeGrafter"/>
</dbReference>
<name>A0A0N1JTD6_9NEIS</name>
<organism evidence="6 7">
    <name type="scientific">Amantichitinum ursilacus</name>
    <dbReference type="NCBI Taxonomy" id="857265"/>
    <lineage>
        <taxon>Bacteria</taxon>
        <taxon>Pseudomonadati</taxon>
        <taxon>Pseudomonadota</taxon>
        <taxon>Betaproteobacteria</taxon>
        <taxon>Neisseriales</taxon>
        <taxon>Chitinibacteraceae</taxon>
        <taxon>Amantichitinum</taxon>
    </lineage>
</organism>
<comment type="caution">
    <text evidence="6">The sequence shown here is derived from an EMBL/GenBank/DDBJ whole genome shotgun (WGS) entry which is preliminary data.</text>
</comment>
<dbReference type="Proteomes" id="UP000037939">
    <property type="component" value="Unassembled WGS sequence"/>
</dbReference>
<dbReference type="GO" id="GO:0006654">
    <property type="term" value="P:phosphatidic acid biosynthetic process"/>
    <property type="evidence" value="ECO:0007669"/>
    <property type="project" value="TreeGrafter"/>
</dbReference>
<evidence type="ECO:0000313" key="7">
    <source>
        <dbReference type="Proteomes" id="UP000037939"/>
    </source>
</evidence>
<keyword evidence="4" id="KW-1133">Transmembrane helix</keyword>
<feature type="domain" description="Phospholipid/glycerol acyltransferase" evidence="5">
    <location>
        <begin position="87"/>
        <end position="195"/>
    </location>
</feature>
<dbReference type="Pfam" id="PF01553">
    <property type="entry name" value="Acyltransferase"/>
    <property type="match status" value="1"/>
</dbReference>